<keyword evidence="5 6" id="KW-0030">Aminoacyl-tRNA synthetase</keyword>
<reference evidence="10 11" key="1">
    <citation type="journal article" date="2015" name="Genome Biol. Evol.">
        <title>The genome of winter moth (Operophtera brumata) provides a genomic perspective on sexual dimorphism and phenology.</title>
        <authorList>
            <person name="Derks M.F."/>
            <person name="Smit S."/>
            <person name="Salis L."/>
            <person name="Schijlen E."/>
            <person name="Bossers A."/>
            <person name="Mateman C."/>
            <person name="Pijl A.S."/>
            <person name="de Ridder D."/>
            <person name="Groenen M.A."/>
            <person name="Visser M.E."/>
            <person name="Megens H.J."/>
        </authorList>
    </citation>
    <scope>NUCLEOTIDE SEQUENCE [LARGE SCALE GENOMIC DNA]</scope>
    <source>
        <strain evidence="10">WM2013NL</strain>
        <tissue evidence="10">Head and thorax</tissue>
    </source>
</reference>
<organism evidence="10 11">
    <name type="scientific">Operophtera brumata</name>
    <name type="common">Winter moth</name>
    <name type="synonym">Phalaena brumata</name>
    <dbReference type="NCBI Taxonomy" id="104452"/>
    <lineage>
        <taxon>Eukaryota</taxon>
        <taxon>Metazoa</taxon>
        <taxon>Ecdysozoa</taxon>
        <taxon>Arthropoda</taxon>
        <taxon>Hexapoda</taxon>
        <taxon>Insecta</taxon>
        <taxon>Pterygota</taxon>
        <taxon>Neoptera</taxon>
        <taxon>Endopterygota</taxon>
        <taxon>Lepidoptera</taxon>
        <taxon>Glossata</taxon>
        <taxon>Ditrysia</taxon>
        <taxon>Geometroidea</taxon>
        <taxon>Geometridae</taxon>
        <taxon>Larentiinae</taxon>
        <taxon>Operophtera</taxon>
    </lineage>
</organism>
<dbReference type="GO" id="GO:0004818">
    <property type="term" value="F:glutamate-tRNA ligase activity"/>
    <property type="evidence" value="ECO:0007669"/>
    <property type="project" value="TreeGrafter"/>
</dbReference>
<feature type="compositionally biased region" description="Basic and acidic residues" evidence="7">
    <location>
        <begin position="113"/>
        <end position="129"/>
    </location>
</feature>
<comment type="caution">
    <text evidence="10">The sequence shown here is derived from an EMBL/GenBank/DDBJ whole genome shotgun (WGS) entry which is preliminary data.</text>
</comment>
<feature type="domain" description="Glutathione S-transferase C-terminal" evidence="9">
    <location>
        <begin position="11"/>
        <end position="51"/>
    </location>
</feature>
<keyword evidence="4 6" id="KW-0648">Protein biosynthesis</keyword>
<accession>A0A0L7KSH5</accession>
<proteinExistence type="inferred from homology"/>
<sequence>MNHWLSFSLILEDEMPKSLEYLDKTLGPLTYLVGESLSVADLVVFSVLHEHCALGEVDCGSAICGSGSEGTACWSHGDSFQDIFKYFDLMLQYCEKLIRESKAFVDDTPAEQMKNERDQKVESKNRNNC</sequence>
<dbReference type="EMBL" id="JTDY01006465">
    <property type="protein sequence ID" value="KOB65994.1"/>
    <property type="molecule type" value="Genomic_DNA"/>
</dbReference>
<evidence type="ECO:0000259" key="8">
    <source>
        <dbReference type="Pfam" id="PF00749"/>
    </source>
</evidence>
<evidence type="ECO:0000256" key="5">
    <source>
        <dbReference type="ARBA" id="ARBA00023146"/>
    </source>
</evidence>
<evidence type="ECO:0000256" key="3">
    <source>
        <dbReference type="ARBA" id="ARBA00022840"/>
    </source>
</evidence>
<dbReference type="STRING" id="104452.A0A0L7KSH5"/>
<dbReference type="GO" id="GO:0005524">
    <property type="term" value="F:ATP binding"/>
    <property type="evidence" value="ECO:0007669"/>
    <property type="project" value="UniProtKB-KW"/>
</dbReference>
<dbReference type="SUPFAM" id="SSF47616">
    <property type="entry name" value="GST C-terminal domain-like"/>
    <property type="match status" value="1"/>
</dbReference>
<dbReference type="Gene3D" id="1.20.1050.130">
    <property type="match status" value="1"/>
</dbReference>
<evidence type="ECO:0000256" key="1">
    <source>
        <dbReference type="ARBA" id="ARBA00022598"/>
    </source>
</evidence>
<protein>
    <submittedName>
        <fullName evidence="10">Putative aminoacyl-tRNA synthetase</fullName>
    </submittedName>
</protein>
<dbReference type="AlphaFoldDB" id="A0A0L7KSH5"/>
<evidence type="ECO:0000256" key="7">
    <source>
        <dbReference type="SAM" id="MobiDB-lite"/>
    </source>
</evidence>
<dbReference type="Proteomes" id="UP000037510">
    <property type="component" value="Unassembled WGS sequence"/>
</dbReference>
<keyword evidence="11" id="KW-1185">Reference proteome</keyword>
<feature type="domain" description="Glutamyl/glutaminyl-tRNA synthetase class Ib catalytic" evidence="8">
    <location>
        <begin position="85"/>
        <end position="127"/>
    </location>
</feature>
<dbReference type="InterPro" id="IPR050132">
    <property type="entry name" value="Gln/Glu-tRNA_Ligase"/>
</dbReference>
<evidence type="ECO:0000256" key="4">
    <source>
        <dbReference type="ARBA" id="ARBA00022917"/>
    </source>
</evidence>
<dbReference type="InterPro" id="IPR036282">
    <property type="entry name" value="Glutathione-S-Trfase_C_sf"/>
</dbReference>
<dbReference type="PANTHER" id="PTHR43097:SF5">
    <property type="entry name" value="GLUTAMATE--TRNA LIGASE"/>
    <property type="match status" value="1"/>
</dbReference>
<gene>
    <name evidence="10" type="ORF">OBRU01_21885</name>
</gene>
<evidence type="ECO:0000313" key="11">
    <source>
        <dbReference type="Proteomes" id="UP000037510"/>
    </source>
</evidence>
<dbReference type="Pfam" id="PF14497">
    <property type="entry name" value="GST_C_3"/>
    <property type="match status" value="1"/>
</dbReference>
<feature type="region of interest" description="Disordered" evidence="7">
    <location>
        <begin position="109"/>
        <end position="129"/>
    </location>
</feature>
<keyword evidence="3 6" id="KW-0067">ATP-binding</keyword>
<dbReference type="GO" id="GO:0005829">
    <property type="term" value="C:cytosol"/>
    <property type="evidence" value="ECO:0007669"/>
    <property type="project" value="TreeGrafter"/>
</dbReference>
<evidence type="ECO:0000313" key="10">
    <source>
        <dbReference type="EMBL" id="KOB65994.1"/>
    </source>
</evidence>
<evidence type="ECO:0000256" key="2">
    <source>
        <dbReference type="ARBA" id="ARBA00022741"/>
    </source>
</evidence>
<comment type="similarity">
    <text evidence="6">Belongs to the class-I aminoacyl-tRNA synthetase family.</text>
</comment>
<dbReference type="InterPro" id="IPR004046">
    <property type="entry name" value="GST_C"/>
</dbReference>
<evidence type="ECO:0000259" key="9">
    <source>
        <dbReference type="Pfam" id="PF14497"/>
    </source>
</evidence>
<dbReference type="GO" id="GO:0017102">
    <property type="term" value="C:methionyl glutamyl tRNA synthetase complex"/>
    <property type="evidence" value="ECO:0007669"/>
    <property type="project" value="TreeGrafter"/>
</dbReference>
<dbReference type="InterPro" id="IPR020058">
    <property type="entry name" value="Glu/Gln-tRNA-synth_Ib_cat-dom"/>
</dbReference>
<dbReference type="Pfam" id="PF00749">
    <property type="entry name" value="tRNA-synt_1c"/>
    <property type="match status" value="1"/>
</dbReference>
<keyword evidence="2 6" id="KW-0547">Nucleotide-binding</keyword>
<name>A0A0L7KSH5_OPEBR</name>
<dbReference type="Gene3D" id="3.90.800.10">
    <property type="entry name" value="Glutamyl-tRNA Synthetase, Domain 3"/>
    <property type="match status" value="1"/>
</dbReference>
<dbReference type="PANTHER" id="PTHR43097">
    <property type="entry name" value="GLUTAMINE-TRNA LIGASE"/>
    <property type="match status" value="1"/>
</dbReference>
<dbReference type="GO" id="GO:0006424">
    <property type="term" value="P:glutamyl-tRNA aminoacylation"/>
    <property type="evidence" value="ECO:0007669"/>
    <property type="project" value="TreeGrafter"/>
</dbReference>
<keyword evidence="1 6" id="KW-0436">Ligase</keyword>
<evidence type="ECO:0000256" key="6">
    <source>
        <dbReference type="RuleBase" id="RU363037"/>
    </source>
</evidence>